<dbReference type="EMBL" id="BAABGT010000007">
    <property type="protein sequence ID" value="GAA4536873.1"/>
    <property type="molecule type" value="Genomic_DNA"/>
</dbReference>
<reference evidence="2" key="1">
    <citation type="journal article" date="2019" name="Int. J. Syst. Evol. Microbiol.">
        <title>The Global Catalogue of Microorganisms (GCM) 10K type strain sequencing project: providing services to taxonomists for standard genome sequencing and annotation.</title>
        <authorList>
            <consortium name="The Broad Institute Genomics Platform"/>
            <consortium name="The Broad Institute Genome Sequencing Center for Infectious Disease"/>
            <person name="Wu L."/>
            <person name="Ma J."/>
        </authorList>
    </citation>
    <scope>NUCLEOTIDE SEQUENCE [LARGE SCALE GENOMIC DNA]</scope>
    <source>
        <strain evidence="2">JCM 17906</strain>
    </source>
</reference>
<proteinExistence type="predicted"/>
<dbReference type="Proteomes" id="UP001501598">
    <property type="component" value="Unassembled WGS sequence"/>
</dbReference>
<comment type="caution">
    <text evidence="1">The sequence shown here is derived from an EMBL/GenBank/DDBJ whole genome shotgun (WGS) entry which is preliminary data.</text>
</comment>
<gene>
    <name evidence="1" type="ORF">GCM10023175_04360</name>
</gene>
<evidence type="ECO:0000313" key="2">
    <source>
        <dbReference type="Proteomes" id="UP001501598"/>
    </source>
</evidence>
<keyword evidence="2" id="KW-1185">Reference proteome</keyword>
<organism evidence="1 2">
    <name type="scientific">Pseudonocardia xishanensis</name>
    <dbReference type="NCBI Taxonomy" id="630995"/>
    <lineage>
        <taxon>Bacteria</taxon>
        <taxon>Bacillati</taxon>
        <taxon>Actinomycetota</taxon>
        <taxon>Actinomycetes</taxon>
        <taxon>Pseudonocardiales</taxon>
        <taxon>Pseudonocardiaceae</taxon>
        <taxon>Pseudonocardia</taxon>
    </lineage>
</organism>
<evidence type="ECO:0000313" key="1">
    <source>
        <dbReference type="EMBL" id="GAA4536873.1"/>
    </source>
</evidence>
<protein>
    <submittedName>
        <fullName evidence="1">Uncharacterized protein</fullName>
    </submittedName>
</protein>
<accession>A0ABP8REN2</accession>
<sequence length="156" mass="16970">MSTTLATSDALTVVDVPEKFDVTNLPQGIADLIEATENPFLVAMLKNYYLPAVREISGHWDQILIPSLTVDEPAYRISVSGESVALTGHAEVLAMYRQVAETGQNVMGTLRHNIAVADFGVITEGLWVAIVPPGLLSVQDVDVEPDAYYMVTHNLM</sequence>
<name>A0ABP8REN2_9PSEU</name>